<evidence type="ECO:0000259" key="1">
    <source>
        <dbReference type="SMART" id="SM00856"/>
    </source>
</evidence>
<dbReference type="InterPro" id="IPR006501">
    <property type="entry name" value="Pectinesterase_inhib_dom"/>
</dbReference>
<feature type="domain" description="Pectinesterase inhibitor" evidence="1">
    <location>
        <begin position="15"/>
        <end position="163"/>
    </location>
</feature>
<dbReference type="SUPFAM" id="SSF101148">
    <property type="entry name" value="Plant invertase/pectin methylesterase inhibitor"/>
    <property type="match status" value="1"/>
</dbReference>
<dbReference type="EMBL" id="OZ021742">
    <property type="protein sequence ID" value="CAK9327212.1"/>
    <property type="molecule type" value="Genomic_DNA"/>
</dbReference>
<dbReference type="NCBIfam" id="TIGR01614">
    <property type="entry name" value="PME_inhib"/>
    <property type="match status" value="1"/>
</dbReference>
<keyword evidence="3" id="KW-1185">Reference proteome</keyword>
<reference evidence="2 3" key="1">
    <citation type="submission" date="2024-03" db="EMBL/GenBank/DDBJ databases">
        <authorList>
            <person name="Gkanogiannis A."/>
            <person name="Becerra Lopez-Lavalle L."/>
        </authorList>
    </citation>
    <scope>NUCLEOTIDE SEQUENCE [LARGE SCALE GENOMIC DNA]</scope>
</reference>
<proteinExistence type="predicted"/>
<dbReference type="Proteomes" id="UP001642487">
    <property type="component" value="Chromosome 8"/>
</dbReference>
<dbReference type="PANTHER" id="PTHR31890:SF9">
    <property type="entry name" value="PLANT INVERTASE_PECTIN METHYLESTERASE INHIBITOR SUPERFAMILY PROTEIN"/>
    <property type="match status" value="1"/>
</dbReference>
<sequence>MSLLCPIAQTNQSEVSNTFINNTCNKFDDDELMPVCFDVINSDPREDLKLDIRGLFAIFMNHSIANGTDNYSYLLQQLKRSDLDNKTRVCVEGYEVVVAILKSSLEQLFKNDNENKEMIGSMTTAFDAISTCEFDFEGYVTEPPVWEAPSLTLSRLLGVSIGFANLLDCNQVLPCNY</sequence>
<dbReference type="PANTHER" id="PTHR31890">
    <property type="entry name" value="PLANT INVERTASE/PECTIN METHYLESTERASE INHIBITOR SUPERFAMILY PROTEIN"/>
    <property type="match status" value="1"/>
</dbReference>
<dbReference type="Gene3D" id="1.20.140.40">
    <property type="entry name" value="Invertase/pectin methylesterase inhibitor family protein"/>
    <property type="match status" value="1"/>
</dbReference>
<gene>
    <name evidence="2" type="ORF">CITCOLO1_LOCUS19583</name>
</gene>
<accession>A0ABP0Z345</accession>
<dbReference type="Pfam" id="PF04043">
    <property type="entry name" value="PMEI"/>
    <property type="match status" value="1"/>
</dbReference>
<protein>
    <recommendedName>
        <fullName evidence="1">Pectinesterase inhibitor domain-containing protein</fullName>
    </recommendedName>
</protein>
<evidence type="ECO:0000313" key="3">
    <source>
        <dbReference type="Proteomes" id="UP001642487"/>
    </source>
</evidence>
<name>A0ABP0Z345_9ROSI</name>
<dbReference type="SMART" id="SM00856">
    <property type="entry name" value="PMEI"/>
    <property type="match status" value="1"/>
</dbReference>
<dbReference type="InterPro" id="IPR035513">
    <property type="entry name" value="Invertase/methylesterase_inhib"/>
</dbReference>
<evidence type="ECO:0000313" key="2">
    <source>
        <dbReference type="EMBL" id="CAK9327212.1"/>
    </source>
</evidence>
<organism evidence="2 3">
    <name type="scientific">Citrullus colocynthis</name>
    <name type="common">colocynth</name>
    <dbReference type="NCBI Taxonomy" id="252529"/>
    <lineage>
        <taxon>Eukaryota</taxon>
        <taxon>Viridiplantae</taxon>
        <taxon>Streptophyta</taxon>
        <taxon>Embryophyta</taxon>
        <taxon>Tracheophyta</taxon>
        <taxon>Spermatophyta</taxon>
        <taxon>Magnoliopsida</taxon>
        <taxon>eudicotyledons</taxon>
        <taxon>Gunneridae</taxon>
        <taxon>Pentapetalae</taxon>
        <taxon>rosids</taxon>
        <taxon>fabids</taxon>
        <taxon>Cucurbitales</taxon>
        <taxon>Cucurbitaceae</taxon>
        <taxon>Benincaseae</taxon>
        <taxon>Citrullus</taxon>
    </lineage>
</organism>